<organism evidence="2 3">
    <name type="scientific">Thalassospira profundimaris</name>
    <dbReference type="NCBI Taxonomy" id="502049"/>
    <lineage>
        <taxon>Bacteria</taxon>
        <taxon>Pseudomonadati</taxon>
        <taxon>Pseudomonadota</taxon>
        <taxon>Alphaproteobacteria</taxon>
        <taxon>Rhodospirillales</taxon>
        <taxon>Thalassospiraceae</taxon>
        <taxon>Thalassospira</taxon>
    </lineage>
</organism>
<dbReference type="InterPro" id="IPR025391">
    <property type="entry name" value="DUF4123"/>
</dbReference>
<comment type="caution">
    <text evidence="2">The sequence shown here is derived from an EMBL/GenBank/DDBJ whole genome shotgun (WGS) entry which is preliminary data.</text>
</comment>
<evidence type="ECO:0000259" key="1">
    <source>
        <dbReference type="Pfam" id="PF13503"/>
    </source>
</evidence>
<proteinExistence type="predicted"/>
<dbReference type="AlphaFoldDB" id="A0A367XEZ9"/>
<dbReference type="Proteomes" id="UP000252517">
    <property type="component" value="Unassembled WGS sequence"/>
</dbReference>
<dbReference type="EMBL" id="JPWH01000005">
    <property type="protein sequence ID" value="RCK51700.1"/>
    <property type="molecule type" value="Genomic_DNA"/>
</dbReference>
<name>A0A367XEZ9_9PROT</name>
<protein>
    <recommendedName>
        <fullName evidence="1">DUF4123 domain-containing protein</fullName>
    </recommendedName>
</protein>
<reference evidence="2 3" key="1">
    <citation type="submission" date="2014-07" db="EMBL/GenBank/DDBJ databases">
        <title>Draft genome sequence of Thalassospira profundimaris S25-3-2.</title>
        <authorList>
            <person name="Lai Q."/>
            <person name="Shao Z."/>
        </authorList>
    </citation>
    <scope>NUCLEOTIDE SEQUENCE [LARGE SCALE GENOMIC DNA]</scope>
    <source>
        <strain evidence="2 3">S25-3-2</strain>
    </source>
</reference>
<dbReference type="OrthoDB" id="6431152at2"/>
<dbReference type="RefSeq" id="WP_114087902.1">
    <property type="nucleotide sequence ID" value="NZ_JPWH01000005.1"/>
</dbReference>
<sequence>MNDFEAWIGECHLRKTDGEDYRCQAAVWAQDHEGFHAALSADLSHLGYSIVWLEEVLPAPQYLSLHRRQHRQIGSLARAVHPGHTVELGPMQGIEAGNTDALEDHLTVEEIKGVEPLDLQFGIHPGKTVPDALMEPIFGQPEPTEAENAQYAGTKTVPSLKTYAILDSAKIPYILTSLLESSDLRYQSLFQGKTQEELEEHAPYLVELKPESGFTKQLFTGLKGVNGLWEKELGIFIRSRTNFDDIRRHFRKFTRVQDKDGKWFYFRFWEAKFFIDYVLSLQPDKQKIIVGDCHSFVITRKKATYLAIRNQSSSSSSSASVMGKSGELNGL</sequence>
<gene>
    <name evidence="2" type="ORF">TH25_08465</name>
</gene>
<evidence type="ECO:0000313" key="2">
    <source>
        <dbReference type="EMBL" id="RCK51700.1"/>
    </source>
</evidence>
<evidence type="ECO:0000313" key="3">
    <source>
        <dbReference type="Proteomes" id="UP000252517"/>
    </source>
</evidence>
<dbReference type="Pfam" id="PF13503">
    <property type="entry name" value="DUF4123"/>
    <property type="match status" value="1"/>
</dbReference>
<feature type="domain" description="DUF4123" evidence="1">
    <location>
        <begin position="163"/>
        <end position="285"/>
    </location>
</feature>
<accession>A0A367XEZ9</accession>